<dbReference type="EMBL" id="LT960612">
    <property type="protein sequence ID" value="SON52680.1"/>
    <property type="molecule type" value="Genomic_DNA"/>
</dbReference>
<dbReference type="RefSeq" id="WP_102524873.1">
    <property type="nucleotide sequence ID" value="NZ_LT960612.1"/>
</dbReference>
<dbReference type="Proteomes" id="UP000235828">
    <property type="component" value="Chromosome B"/>
</dbReference>
<comment type="similarity">
    <text evidence="1 3">Belongs to the UPF0319 family.</text>
</comment>
<evidence type="ECO:0000256" key="1">
    <source>
        <dbReference type="ARBA" id="ARBA00008490"/>
    </source>
</evidence>
<dbReference type="HAMAP" id="MF_00789">
    <property type="entry name" value="UPF0319"/>
    <property type="match status" value="1"/>
</dbReference>
<sequence precursor="true">MKWTKTIVGLAALTCANIAMADVKLVFPDTVDIIVANEYGVNMKSGGLFSSTKSVTLPDGVNQIVFRFTPYFEQGNDRVKVPSEPIVAKFNAHDAELEFQLPKYRDARQAEANIDTMKWALVDESGASIQIVEDKLIKHGFQMSRDLQREIQDYNRQGKGVAVIATATATSAAASADTRAMKSGTESGASDDSTAEEMLHFWYDKADAETQARFKDYVNQK</sequence>
<evidence type="ECO:0000256" key="3">
    <source>
        <dbReference type="HAMAP-Rule" id="MF_00789"/>
    </source>
</evidence>
<dbReference type="KEGG" id="vta:B1069"/>
<dbReference type="OrthoDB" id="7058190at2"/>
<dbReference type="PANTHER" id="PTHR38108:SF1">
    <property type="entry name" value="UPF0319 PROTEIN YCCT"/>
    <property type="match status" value="1"/>
</dbReference>
<evidence type="ECO:0000313" key="5">
    <source>
        <dbReference type="Proteomes" id="UP000235828"/>
    </source>
</evidence>
<feature type="signal peptide" evidence="3">
    <location>
        <begin position="1"/>
        <end position="21"/>
    </location>
</feature>
<protein>
    <recommendedName>
        <fullName evidence="3">UPF0319 protein VTAP4600_B1069</fullName>
    </recommendedName>
</protein>
<keyword evidence="2 3" id="KW-0732">Signal</keyword>
<evidence type="ECO:0000313" key="4">
    <source>
        <dbReference type="EMBL" id="SON52680.1"/>
    </source>
</evidence>
<feature type="chain" id="PRO_5015013760" description="UPF0319 protein VTAP4600_B1069" evidence="3">
    <location>
        <begin position="22"/>
        <end position="221"/>
    </location>
</feature>
<dbReference type="InterPro" id="IPR018635">
    <property type="entry name" value="UPF0319"/>
</dbReference>
<keyword evidence="5" id="KW-1185">Reference proteome</keyword>
<reference evidence="4 5" key="1">
    <citation type="submission" date="2017-10" db="EMBL/GenBank/DDBJ databases">
        <authorList>
            <person name="Banno H."/>
            <person name="Chua N.-H."/>
        </authorList>
    </citation>
    <scope>NUCLEOTIDE SEQUENCE [LARGE SCALE GENOMIC DNA]</scope>
    <source>
        <strain evidence="4">Vibrio tapetis CECT4600</strain>
    </source>
</reference>
<evidence type="ECO:0000256" key="2">
    <source>
        <dbReference type="ARBA" id="ARBA00022729"/>
    </source>
</evidence>
<gene>
    <name evidence="4" type="ORF">VTAP4600_B1069</name>
</gene>
<dbReference type="Pfam" id="PF09829">
    <property type="entry name" value="DUF2057"/>
    <property type="match status" value="1"/>
</dbReference>
<accession>A0A2N8ZL98</accession>
<name>A0A2N8ZL98_9VIBR</name>
<dbReference type="PANTHER" id="PTHR38108">
    <property type="entry name" value="UPF0319 PROTEIN YCCT"/>
    <property type="match status" value="1"/>
</dbReference>
<proteinExistence type="inferred from homology"/>
<dbReference type="AlphaFoldDB" id="A0A2N8ZL98"/>
<organism evidence="4 5">
    <name type="scientific">Vibrio tapetis subsp. tapetis</name>
    <dbReference type="NCBI Taxonomy" id="1671868"/>
    <lineage>
        <taxon>Bacteria</taxon>
        <taxon>Pseudomonadati</taxon>
        <taxon>Pseudomonadota</taxon>
        <taxon>Gammaproteobacteria</taxon>
        <taxon>Vibrionales</taxon>
        <taxon>Vibrionaceae</taxon>
        <taxon>Vibrio</taxon>
    </lineage>
</organism>